<proteinExistence type="inferred from homology"/>
<dbReference type="SUPFAM" id="SSF54373">
    <property type="entry name" value="FAD-linked reductases, C-terminal domain"/>
    <property type="match status" value="1"/>
</dbReference>
<dbReference type="EMBL" id="KZ155791">
    <property type="protein sequence ID" value="OUS45067.1"/>
    <property type="molecule type" value="Genomic_DNA"/>
</dbReference>
<dbReference type="InterPro" id="IPR018203">
    <property type="entry name" value="GDP_dissociation_inhibitor"/>
</dbReference>
<dbReference type="PANTHER" id="PTHR11787">
    <property type="entry name" value="RAB GDP-DISSOCIATION INHIBITOR"/>
    <property type="match status" value="1"/>
</dbReference>
<dbReference type="AlphaFoldDB" id="A0A1Y5I8P7"/>
<dbReference type="InterPro" id="IPR036188">
    <property type="entry name" value="FAD/NAD-bd_sf"/>
</dbReference>
<dbReference type="PRINTS" id="PR00891">
    <property type="entry name" value="RABGDIREP"/>
</dbReference>
<dbReference type="eggNOG" id="KOG1439">
    <property type="taxonomic scope" value="Eukaryota"/>
</dbReference>
<protein>
    <recommendedName>
        <fullName evidence="2">Guanosine nucleotide diphosphate dissociation inhibitor</fullName>
    </recommendedName>
</protein>
<organism evidence="3">
    <name type="scientific">Ostreococcus tauri</name>
    <name type="common">Marine green alga</name>
    <dbReference type="NCBI Taxonomy" id="70448"/>
    <lineage>
        <taxon>Eukaryota</taxon>
        <taxon>Viridiplantae</taxon>
        <taxon>Chlorophyta</taxon>
        <taxon>Mamiellophyceae</taxon>
        <taxon>Mamiellales</taxon>
        <taxon>Bathycoccaceae</taxon>
        <taxon>Ostreococcus</taxon>
    </lineage>
</organism>
<evidence type="ECO:0000256" key="1">
    <source>
        <dbReference type="ARBA" id="ARBA00005593"/>
    </source>
</evidence>
<dbReference type="SUPFAM" id="SSF51905">
    <property type="entry name" value="FAD/NAD(P)-binding domain"/>
    <property type="match status" value="2"/>
</dbReference>
<evidence type="ECO:0000313" key="3">
    <source>
        <dbReference type="EMBL" id="OUS45067.1"/>
    </source>
</evidence>
<dbReference type="Gene3D" id="3.30.519.10">
    <property type="entry name" value="Guanine Nucleotide Dissociation Inhibitor, domain 2"/>
    <property type="match status" value="1"/>
</dbReference>
<accession>A0A1Y5I8P7</accession>
<dbReference type="GO" id="GO:0015031">
    <property type="term" value="P:protein transport"/>
    <property type="evidence" value="ECO:0007669"/>
    <property type="project" value="InterPro"/>
</dbReference>
<dbReference type="PANTHER" id="PTHR11787:SF8">
    <property type="entry name" value="RAB GDP DISSOCIATION INHIBITOR"/>
    <property type="match status" value="1"/>
</dbReference>
<dbReference type="FunFam" id="1.10.405.10:FF:000011">
    <property type="entry name" value="Rab GDP dissociation inhibitor"/>
    <property type="match status" value="1"/>
</dbReference>
<reference evidence="3" key="1">
    <citation type="submission" date="2017-04" db="EMBL/GenBank/DDBJ databases">
        <title>Population genomics of picophytoplankton unveils novel chromosome hypervariability.</title>
        <authorList>
            <consortium name="DOE Joint Genome Institute"/>
            <person name="Blanc-Mathieu R."/>
            <person name="Krasovec M."/>
            <person name="Hebrard M."/>
            <person name="Yau S."/>
            <person name="Desgranges E."/>
            <person name="Martin J."/>
            <person name="Schackwitz W."/>
            <person name="Kuo A."/>
            <person name="Salin G."/>
            <person name="Donnadieu C."/>
            <person name="Desdevises Y."/>
            <person name="Sanchez-Ferandin S."/>
            <person name="Moreau H."/>
            <person name="Rivals E."/>
            <person name="Grigoriev I.V."/>
            <person name="Grimsley N."/>
            <person name="Eyre-Walker A."/>
            <person name="Piganeau G."/>
        </authorList>
    </citation>
    <scope>NUCLEOTIDE SEQUENCE [LARGE SCALE GENOMIC DNA]</scope>
    <source>
        <strain evidence="3">RCC 1115</strain>
    </source>
</reference>
<dbReference type="Proteomes" id="UP000195557">
    <property type="component" value="Unassembled WGS sequence"/>
</dbReference>
<dbReference type="Gene3D" id="3.50.50.60">
    <property type="entry name" value="FAD/NAD(P)-binding domain"/>
    <property type="match status" value="1"/>
</dbReference>
<dbReference type="Gene3D" id="1.10.405.10">
    <property type="entry name" value="Guanine Nucleotide Dissociation Inhibitor, domain 1"/>
    <property type="match status" value="1"/>
</dbReference>
<dbReference type="GO" id="GO:0005093">
    <property type="term" value="F:Rab GDP-dissociation inhibitor activity"/>
    <property type="evidence" value="ECO:0007669"/>
    <property type="project" value="InterPro"/>
</dbReference>
<dbReference type="GO" id="GO:0005737">
    <property type="term" value="C:cytoplasm"/>
    <property type="evidence" value="ECO:0007669"/>
    <property type="project" value="TreeGrafter"/>
</dbReference>
<evidence type="ECO:0000256" key="2">
    <source>
        <dbReference type="RuleBase" id="RU363124"/>
    </source>
</evidence>
<name>A0A1Y5I8P7_OSTTA</name>
<dbReference type="InterPro" id="IPR000806">
    <property type="entry name" value="RabGDI"/>
</dbReference>
<dbReference type="PRINTS" id="PR00892">
    <property type="entry name" value="RABGDI"/>
</dbReference>
<dbReference type="GO" id="GO:0007264">
    <property type="term" value="P:small GTPase-mediated signal transduction"/>
    <property type="evidence" value="ECO:0007669"/>
    <property type="project" value="InterPro"/>
</dbReference>
<gene>
    <name evidence="3" type="ORF">BE221DRAFT_77318</name>
</gene>
<sequence>MDQTYDVVVLGTGLKECLVAGVLSAVERMKVLHVDRNDYYGGESASLNLLQVFEKFAKERAMDKSAIAAKYGRYQDYNIDLIPKYIMGNGLLTKVLVKTGVHQYIQFRAGDGSFVVGKGGKIHKVPANDKEALRSSLMGMFEKLRARSFFVFVQNFVETDPSTHGGYNLHRMPARELYEKFGLAAETVEFIGHALALKTNERYLDEPAVNLVKAVRLYSDSMARFDTGSPYIYPLYGLGELPQGFARLSAVYGGTYMLAKHDVEVVYDEETGRACGVKSEGETAKAKFVVGDPSYFPGKTKVMGQVVRALCLLSHPIPNVNDAESVQIIIPAAQCGRRHDVYVLGAGSSHNVCAKGRYFASLEVGLRMLGPIDELFYSVSDVHHPLADGVADGAFISTGYDATTHFETTVRDVIDIYKRITGKDLDLSKDDFTAADTSG</sequence>
<dbReference type="Pfam" id="PF00996">
    <property type="entry name" value="GDI"/>
    <property type="match status" value="1"/>
</dbReference>
<dbReference type="GO" id="GO:0016192">
    <property type="term" value="P:vesicle-mediated transport"/>
    <property type="evidence" value="ECO:0007669"/>
    <property type="project" value="TreeGrafter"/>
</dbReference>
<comment type="similarity">
    <text evidence="1 2">Belongs to the Rab GDI family.</text>
</comment>